<evidence type="ECO:0000313" key="2">
    <source>
        <dbReference type="Proteomes" id="UP000475249"/>
    </source>
</evidence>
<gene>
    <name evidence="1" type="ORF">GTQ38_04115</name>
</gene>
<dbReference type="RefSeq" id="WP_161434215.1">
    <property type="nucleotide sequence ID" value="NZ_WXYO01000002.1"/>
</dbReference>
<keyword evidence="2" id="KW-1185">Reference proteome</keyword>
<dbReference type="InterPro" id="IPR011990">
    <property type="entry name" value="TPR-like_helical_dom_sf"/>
</dbReference>
<dbReference type="EMBL" id="WXYO01000002">
    <property type="protein sequence ID" value="NAS11171.1"/>
    <property type="molecule type" value="Genomic_DNA"/>
</dbReference>
<dbReference type="InterPro" id="IPR041662">
    <property type="entry name" value="SusD-like_2"/>
</dbReference>
<name>A0A6L9E9B2_9FLAO</name>
<organism evidence="1 2">
    <name type="scientific">Poritiphilus flavus</name>
    <dbReference type="NCBI Taxonomy" id="2697053"/>
    <lineage>
        <taxon>Bacteria</taxon>
        <taxon>Pseudomonadati</taxon>
        <taxon>Bacteroidota</taxon>
        <taxon>Flavobacteriia</taxon>
        <taxon>Flavobacteriales</taxon>
        <taxon>Flavobacteriaceae</taxon>
        <taxon>Poritiphilus</taxon>
    </lineage>
</organism>
<comment type="caution">
    <text evidence="1">The sequence shown here is derived from an EMBL/GenBank/DDBJ whole genome shotgun (WGS) entry which is preliminary data.</text>
</comment>
<proteinExistence type="predicted"/>
<dbReference type="Proteomes" id="UP000475249">
    <property type="component" value="Unassembled WGS sequence"/>
</dbReference>
<sequence length="574" mass="63192">MKKIYNKLSIALITTATFCLLGCDTTDLGVVPSPNELSPEQASVDFFLNQIQIQVAEIHSGEEDQEEYGLSQFGMEPVRMLNGANGPTYREINDPVDYDRLWDNVYARALIDIRTMNPLALEGEFYTHIAIGQILEAYVMMTMVDFFGDVPYTEAVSGGEGILNPVVDSGASIYAALDLLLLDAISNLGRQEFALPTNDLYYGGDKSKWVKAANTLRLKLYLQSRLANEEGFGAAKSTTVINELIAGNQLILDSGDDLKFQWATSLAAPDSRHPYFAQNFDGAGPDADFYMCNYYMNLLVNQYGDADPRTRYYFYRQVGDYSGADVVTKECVTEISRPSWWAADEPYCLVPNINGFDGLWGRNFLDNDGIPPDDAFRTQFGVYPVGGPFDDDSFRNVSGSSAVNEGLIGAGISPILMSSYTNFMLAEAALTLGTTGNARTYLENGVRESIGTVMAFGATLAAGSSLIPTQTDIDDHVDDILSAYDAGSDTDKLRIIVEQYMIALWGNGIEAYNTYRRTGQPDNLTPAFFLSDPGTFIRSHWYPQVASDNNTNITQKPGPVTPVFWDTNPEGFVD</sequence>
<dbReference type="AlphaFoldDB" id="A0A6L9E9B2"/>
<dbReference type="Pfam" id="PF12741">
    <property type="entry name" value="SusD-like"/>
    <property type="match status" value="1"/>
</dbReference>
<evidence type="ECO:0000313" key="1">
    <source>
        <dbReference type="EMBL" id="NAS11171.1"/>
    </source>
</evidence>
<dbReference type="Gene3D" id="1.25.40.390">
    <property type="match status" value="2"/>
</dbReference>
<reference evidence="1 2" key="1">
    <citation type="submission" date="2020-01" db="EMBL/GenBank/DDBJ databases">
        <title>Bacteria diversity of Porities sp.</title>
        <authorList>
            <person name="Wang G."/>
        </authorList>
    </citation>
    <scope>NUCLEOTIDE SEQUENCE [LARGE SCALE GENOMIC DNA]</scope>
    <source>
        <strain evidence="1 2">R33</strain>
    </source>
</reference>
<keyword evidence="1" id="KW-0449">Lipoprotein</keyword>
<accession>A0A6L9E9B2</accession>
<dbReference type="Pfam" id="PF12771">
    <property type="entry name" value="SusD-like_2"/>
    <property type="match status" value="1"/>
</dbReference>
<protein>
    <submittedName>
        <fullName evidence="1">SusD/RagB family nutrient-binding outer membrane lipoprotein</fullName>
    </submittedName>
</protein>
<dbReference type="SUPFAM" id="SSF48452">
    <property type="entry name" value="TPR-like"/>
    <property type="match status" value="1"/>
</dbReference>
<dbReference type="InterPro" id="IPR024302">
    <property type="entry name" value="SusD-like"/>
</dbReference>